<keyword evidence="2" id="KW-0479">Metal-binding</keyword>
<evidence type="ECO:0000313" key="5">
    <source>
        <dbReference type="Proteomes" id="UP000326950"/>
    </source>
</evidence>
<proteinExistence type="inferred from homology"/>
<dbReference type="PRINTS" id="PR00682">
    <property type="entry name" value="IPNSYNTHASE"/>
</dbReference>
<dbReference type="Gene3D" id="2.60.120.330">
    <property type="entry name" value="B-lactam Antibiotic, Isopenicillin N Synthase, Chain"/>
    <property type="match status" value="1"/>
</dbReference>
<dbReference type="InterPro" id="IPR005123">
    <property type="entry name" value="Oxoglu/Fe-dep_dioxygenase_dom"/>
</dbReference>
<accession>A0A5N6VAF0</accession>
<feature type="domain" description="Fe2OG dioxygenase" evidence="3">
    <location>
        <begin position="198"/>
        <end position="301"/>
    </location>
</feature>
<evidence type="ECO:0000256" key="2">
    <source>
        <dbReference type="RuleBase" id="RU003682"/>
    </source>
</evidence>
<name>A0A5N6VAF0_ASPTM</name>
<dbReference type="GO" id="GO:0016491">
    <property type="term" value="F:oxidoreductase activity"/>
    <property type="evidence" value="ECO:0007669"/>
    <property type="project" value="UniProtKB-KW"/>
</dbReference>
<dbReference type="AlphaFoldDB" id="A0A5N6VAF0"/>
<evidence type="ECO:0000259" key="3">
    <source>
        <dbReference type="PROSITE" id="PS51471"/>
    </source>
</evidence>
<dbReference type="PROSITE" id="PS51471">
    <property type="entry name" value="FE2OG_OXY"/>
    <property type="match status" value="1"/>
</dbReference>
<dbReference type="Pfam" id="PF14226">
    <property type="entry name" value="DIOX_N"/>
    <property type="match status" value="1"/>
</dbReference>
<gene>
    <name evidence="4" type="ORF">BDV40DRAFT_295110</name>
</gene>
<evidence type="ECO:0000313" key="4">
    <source>
        <dbReference type="EMBL" id="KAE8167988.1"/>
    </source>
</evidence>
<protein>
    <submittedName>
        <fullName evidence="4">Clavaminate synthase-like protein</fullName>
    </submittedName>
</protein>
<reference evidence="4 5" key="1">
    <citation type="submission" date="2019-04" db="EMBL/GenBank/DDBJ databases">
        <title>Friends and foes A comparative genomics study of 23 Aspergillus species from section Flavi.</title>
        <authorList>
            <consortium name="DOE Joint Genome Institute"/>
            <person name="Kjaerbolling I."/>
            <person name="Vesth T."/>
            <person name="Frisvad J.C."/>
            <person name="Nybo J.L."/>
            <person name="Theobald S."/>
            <person name="Kildgaard S."/>
            <person name="Isbrandt T."/>
            <person name="Kuo A."/>
            <person name="Sato A."/>
            <person name="Lyhne E.K."/>
            <person name="Kogle M.E."/>
            <person name="Wiebenga A."/>
            <person name="Kun R.S."/>
            <person name="Lubbers R.J."/>
            <person name="Makela M.R."/>
            <person name="Barry K."/>
            <person name="Chovatia M."/>
            <person name="Clum A."/>
            <person name="Daum C."/>
            <person name="Haridas S."/>
            <person name="He G."/>
            <person name="LaButti K."/>
            <person name="Lipzen A."/>
            <person name="Mondo S."/>
            <person name="Riley R."/>
            <person name="Salamov A."/>
            <person name="Simmons B.A."/>
            <person name="Magnuson J.K."/>
            <person name="Henrissat B."/>
            <person name="Mortensen U.H."/>
            <person name="Larsen T.O."/>
            <person name="Devries R.P."/>
            <person name="Grigoriev I.V."/>
            <person name="Machida M."/>
            <person name="Baker S.E."/>
            <person name="Andersen M.R."/>
        </authorList>
    </citation>
    <scope>NUCLEOTIDE SEQUENCE [LARGE SCALE GENOMIC DNA]</scope>
    <source>
        <strain evidence="4 5">CBS 117626</strain>
    </source>
</reference>
<dbReference type="OrthoDB" id="288590at2759"/>
<dbReference type="GO" id="GO:0044283">
    <property type="term" value="P:small molecule biosynthetic process"/>
    <property type="evidence" value="ECO:0007669"/>
    <property type="project" value="UniProtKB-ARBA"/>
</dbReference>
<sequence length="351" mass="39613">MEQRDQSKGSPKADFENIPIIDVAPLKSPDREARQKLAAEIYDACTQVGFFYIKNHGISDELIDALHEAAHQFFALPEEQKMEYSKYRGFMPVYAEEIPTGDDRSEHTVETATGALLESFDIGYEILADPQRAPDDVLPPDTYDLYGDNQWPSDEVLPKFRETYLLYCAEALTLCRRLMRSFALSLRLDEGFFDPAMNFPGVTSRILHYPPQPVEGEVRDGLGAHTDYECFTILSQDNVPALQVRNARGEWVVAPPIPGTLVVNIADCLSKWTNETFKSTVHRVINLTGQERYSIPFFFGVDYNTTVSVLPNCISDDRPACVKPFKAGEFVRAQLAKTYVAYSEQPSTKIE</sequence>
<dbReference type="Pfam" id="PF03171">
    <property type="entry name" value="2OG-FeII_Oxy"/>
    <property type="match status" value="1"/>
</dbReference>
<dbReference type="PANTHER" id="PTHR47990">
    <property type="entry name" value="2-OXOGLUTARATE (2OG) AND FE(II)-DEPENDENT OXYGENASE SUPERFAMILY PROTEIN-RELATED"/>
    <property type="match status" value="1"/>
</dbReference>
<keyword evidence="5" id="KW-1185">Reference proteome</keyword>
<dbReference type="InterPro" id="IPR050231">
    <property type="entry name" value="Iron_ascorbate_oxido_reductase"/>
</dbReference>
<dbReference type="Proteomes" id="UP000326950">
    <property type="component" value="Unassembled WGS sequence"/>
</dbReference>
<dbReference type="InterPro" id="IPR044861">
    <property type="entry name" value="IPNS-like_FE2OG_OXY"/>
</dbReference>
<dbReference type="SUPFAM" id="SSF51197">
    <property type="entry name" value="Clavaminate synthase-like"/>
    <property type="match status" value="1"/>
</dbReference>
<dbReference type="InterPro" id="IPR027443">
    <property type="entry name" value="IPNS-like_sf"/>
</dbReference>
<dbReference type="InterPro" id="IPR026992">
    <property type="entry name" value="DIOX_N"/>
</dbReference>
<keyword evidence="2" id="KW-0560">Oxidoreductase</keyword>
<organism evidence="4 5">
    <name type="scientific">Aspergillus tamarii</name>
    <dbReference type="NCBI Taxonomy" id="41984"/>
    <lineage>
        <taxon>Eukaryota</taxon>
        <taxon>Fungi</taxon>
        <taxon>Dikarya</taxon>
        <taxon>Ascomycota</taxon>
        <taxon>Pezizomycotina</taxon>
        <taxon>Eurotiomycetes</taxon>
        <taxon>Eurotiomycetidae</taxon>
        <taxon>Eurotiales</taxon>
        <taxon>Aspergillaceae</taxon>
        <taxon>Aspergillus</taxon>
        <taxon>Aspergillus subgen. Circumdati</taxon>
    </lineage>
</organism>
<keyword evidence="2" id="KW-0408">Iron</keyword>
<evidence type="ECO:0000256" key="1">
    <source>
        <dbReference type="ARBA" id="ARBA00008056"/>
    </source>
</evidence>
<dbReference type="GO" id="GO:0046872">
    <property type="term" value="F:metal ion binding"/>
    <property type="evidence" value="ECO:0007669"/>
    <property type="project" value="UniProtKB-KW"/>
</dbReference>
<dbReference type="EMBL" id="ML738587">
    <property type="protein sequence ID" value="KAE8167988.1"/>
    <property type="molecule type" value="Genomic_DNA"/>
</dbReference>
<comment type="similarity">
    <text evidence="1 2">Belongs to the iron/ascorbate-dependent oxidoreductase family.</text>
</comment>